<dbReference type="Proteomes" id="UP000289562">
    <property type="component" value="Unassembled WGS sequence"/>
</dbReference>
<evidence type="ECO:0000313" key="7">
    <source>
        <dbReference type="EMBL" id="OOL82240.1"/>
    </source>
</evidence>
<comment type="caution">
    <text evidence="3">The sequence shown here is derived from an EMBL/GenBank/DDBJ whole genome shotgun (WGS) entry which is preliminary data.</text>
</comment>
<dbReference type="EMBL" id="JAIFOC010000034">
    <property type="protein sequence ID" value="MBX4222163.1"/>
    <property type="molecule type" value="Genomic_DNA"/>
</dbReference>
<accession>A0A133CGT4</accession>
<dbReference type="RefSeq" id="WP_002296291.1">
    <property type="nucleotide sequence ID" value="NZ_AP019394.1"/>
</dbReference>
<evidence type="ECO:0000313" key="4">
    <source>
        <dbReference type="EMBL" id="MBX4222163.1"/>
    </source>
</evidence>
<evidence type="ECO:0000313" key="18">
    <source>
        <dbReference type="Proteomes" id="UP000253144"/>
    </source>
</evidence>
<dbReference type="EMBL" id="WEFP01000002">
    <property type="protein sequence ID" value="KAB7572819.1"/>
    <property type="molecule type" value="Genomic_DNA"/>
</dbReference>
<evidence type="ECO:0000313" key="3">
    <source>
        <dbReference type="EMBL" id="KWX17938.1"/>
    </source>
</evidence>
<evidence type="ECO:0000313" key="19">
    <source>
        <dbReference type="Proteomes" id="UP000289562"/>
    </source>
</evidence>
<dbReference type="EMBL" id="JARPTX010000054">
    <property type="protein sequence ID" value="MDT2370881.1"/>
    <property type="molecule type" value="Genomic_DNA"/>
</dbReference>
<name>A0A133CGT4_ENTFC</name>
<dbReference type="EMBL" id="LRHK01000001">
    <property type="protein sequence ID" value="KWX17938.1"/>
    <property type="molecule type" value="Genomic_DNA"/>
</dbReference>
<dbReference type="EMBL" id="QHGU01000072">
    <property type="protein sequence ID" value="PZM54879.1"/>
    <property type="molecule type" value="Genomic_DNA"/>
</dbReference>
<dbReference type="Proteomes" id="UP001260956">
    <property type="component" value="Unassembled WGS sequence"/>
</dbReference>
<dbReference type="EMBL" id="LEQJ01000013">
    <property type="protein sequence ID" value="RBS29129.1"/>
    <property type="molecule type" value="Genomic_DNA"/>
</dbReference>
<dbReference type="Proteomes" id="UP001139644">
    <property type="component" value="Unassembled WGS sequence"/>
</dbReference>
<dbReference type="EMBL" id="FKLM01000028">
    <property type="protein sequence ID" value="SAM46759.1"/>
    <property type="molecule type" value="Genomic_DNA"/>
</dbReference>
<evidence type="ECO:0000256" key="1">
    <source>
        <dbReference type="SAM" id="Coils"/>
    </source>
</evidence>
<dbReference type="AlphaFoldDB" id="A0A133CGT4"/>
<evidence type="ECO:0000313" key="8">
    <source>
        <dbReference type="EMBL" id="OTO00546.1"/>
    </source>
</evidence>
<reference evidence="6" key="11">
    <citation type="submission" date="2023-03" db="EMBL/GenBank/DDBJ databases">
        <authorList>
            <person name="Shen W."/>
            <person name="Cai J."/>
        </authorList>
    </citation>
    <scope>NUCLEOTIDE SEQUENCE</scope>
    <source>
        <strain evidence="6">B1010-2</strain>
    </source>
</reference>
<evidence type="ECO:0000313" key="16">
    <source>
        <dbReference type="Proteomes" id="UP000194737"/>
    </source>
</evidence>
<reference evidence="4" key="9">
    <citation type="journal article" date="2022" name="J. Anim. Sci.">
        <title>Whole genome sequence analyses-based assessment of virulence potential and antimicrobial susceptibilities and resistance of Enterococcus faecium strains isolated from commercial swine and cattle probiotic products.</title>
        <authorList>
            <person name="Shridhar P.B."/>
            <person name="Amachawadi R.G."/>
            <person name="Tokach M."/>
            <person name="Patel I."/>
            <person name="Gangiredla J."/>
            <person name="Mammel M."/>
            <person name="Nagaraja T.G."/>
        </authorList>
    </citation>
    <scope>NUCLEOTIDE SEQUENCE</scope>
    <source>
        <strain evidence="4">EF215</strain>
    </source>
</reference>
<sequence>MEQFLNEKITEAKREVDRLTHVCQTKPFDSADFFENEFQIERLAAQIEVYELILKKVIEENIDVQ</sequence>
<dbReference type="EMBL" id="MVGJ01000057">
    <property type="protein sequence ID" value="OOL82240.1"/>
    <property type="molecule type" value="Genomic_DNA"/>
</dbReference>
<evidence type="ECO:0000313" key="2">
    <source>
        <dbReference type="EMBL" id="KAB7572819.1"/>
    </source>
</evidence>
<evidence type="ECO:0000313" key="15">
    <source>
        <dbReference type="Proteomes" id="UP000191171"/>
    </source>
</evidence>
<reference evidence="12 14" key="3">
    <citation type="submission" date="2016-04" db="EMBL/GenBank/DDBJ databases">
        <authorList>
            <person name="Millard A."/>
        </authorList>
    </citation>
    <scope>NUCLEOTIDE SEQUENCE [LARGE SCALE GENOMIC DNA]</scope>
    <source>
        <strain evidence="12">Isolate 22</strain>
    </source>
</reference>
<organism evidence="3 13">
    <name type="scientific">Enterococcus faecium</name>
    <name type="common">Streptococcus faecium</name>
    <dbReference type="NCBI Taxonomy" id="1352"/>
    <lineage>
        <taxon>Bacteria</taxon>
        <taxon>Bacillati</taxon>
        <taxon>Bacillota</taxon>
        <taxon>Bacilli</taxon>
        <taxon>Lactobacillales</taxon>
        <taxon>Enterococcaceae</taxon>
        <taxon>Enterococcus</taxon>
    </lineage>
</organism>
<dbReference type="EMBL" id="NGLB01000001">
    <property type="protein sequence ID" value="OTO00546.1"/>
    <property type="molecule type" value="Genomic_DNA"/>
</dbReference>
<reference evidence="7 15" key="4">
    <citation type="submission" date="2017-02" db="EMBL/GenBank/DDBJ databases">
        <title>Clonality and virulence of isolates of VRE in Hematopoietic Stem Cell Transplanted (HSCT) patients.</title>
        <authorList>
            <person name="Marchi A.P."/>
            <person name="Martins R.C."/>
            <person name="Marie S.K."/>
            <person name="Levin A.S."/>
            <person name="Costa S.F."/>
        </authorList>
    </citation>
    <scope>NUCLEOTIDE SEQUENCE [LARGE SCALE GENOMIC DNA]</scope>
    <source>
        <strain evidence="7 15">LIM1759</strain>
    </source>
</reference>
<reference evidence="3 13" key="2">
    <citation type="submission" date="2016-01" db="EMBL/GenBank/DDBJ databases">
        <title>Molecular Mechanisms for transfer of large genomic segments between Enterococcus faecium strains.</title>
        <authorList>
            <person name="Garcia-Solache M.A."/>
            <person name="Lebreton F."/>
            <person name="Mclaughlin R.E."/>
            <person name="Whiteaker J.D."/>
            <person name="Gilmore M.S."/>
            <person name="Rice L.B."/>
        </authorList>
    </citation>
    <scope>NUCLEOTIDE SEQUENCE [LARGE SCALE GENOMIC DNA]</scope>
    <source>
        <strain evidence="3 13">D344RRF x C68</strain>
    </source>
</reference>
<dbReference type="GeneID" id="66454924"/>
<reference evidence="2 20" key="8">
    <citation type="submission" date="2019-10" db="EMBL/GenBank/DDBJ databases">
        <title>Evolutionary dynamics of vancomycin-resistant Enterococcus faecium during gastrointestinal tract colonization and bloodstream infection in immunocompromised pediatric patients.</title>
        <authorList>
            <person name="Chilambi G.S."/>
            <person name="Nordstrom H.R."/>
            <person name="Evans D.R."/>
            <person name="Ferrolino J."/>
            <person name="Hayden R.T."/>
            <person name="Maron G.M."/>
            <person name="Vo A.N."/>
            <person name="Gilmore M.S."/>
            <person name="Wolf J."/>
            <person name="Rosch J.W."/>
            <person name="Van Tyne D."/>
        </authorList>
    </citation>
    <scope>NUCLEOTIDE SEQUENCE [LARGE SCALE GENOMIC DNA]</scope>
    <source>
        <strain evidence="2 20">VRECG27</strain>
    </source>
</reference>
<keyword evidence="1" id="KW-0175">Coiled coil</keyword>
<evidence type="ECO:0000313" key="6">
    <source>
        <dbReference type="EMBL" id="MDT2370881.1"/>
    </source>
</evidence>
<dbReference type="Proteomes" id="UP000070452">
    <property type="component" value="Unassembled WGS sequence"/>
</dbReference>
<dbReference type="Proteomes" id="UP000191171">
    <property type="component" value="Unassembled WGS sequence"/>
</dbReference>
<dbReference type="Proteomes" id="UP000183509">
    <property type="component" value="Unassembled WGS sequence"/>
</dbReference>
<evidence type="ECO:0000313" key="9">
    <source>
        <dbReference type="EMBL" id="PZM54879.1"/>
    </source>
</evidence>
<dbReference type="PATRIC" id="fig|1352.1358.peg.983"/>
<reference evidence="8 16" key="5">
    <citation type="submission" date="2017-05" db="EMBL/GenBank/DDBJ databases">
        <title>The Genome Sequence of Enterococcus faecium 6F2_DIV0138.</title>
        <authorList>
            <consortium name="The Broad Institute Genomics Platform"/>
            <consortium name="The Broad Institute Genomic Center for Infectious Diseases"/>
            <person name="Earl A."/>
            <person name="Manson A."/>
            <person name="Schwartman J."/>
            <person name="Gilmore M."/>
            <person name="Abouelleil A."/>
            <person name="Cao P."/>
            <person name="Chapman S."/>
            <person name="Cusick C."/>
            <person name="Shea T."/>
            <person name="Young S."/>
            <person name="Neafsey D."/>
            <person name="Nusbaum C."/>
            <person name="Birren B."/>
        </authorList>
    </citation>
    <scope>NUCLEOTIDE SEQUENCE [LARGE SCALE GENOMIC DNA]</scope>
    <source>
        <strain evidence="8 16">6F2_DIV0138</strain>
    </source>
</reference>
<reference evidence="5" key="10">
    <citation type="submission" date="2022-05" db="EMBL/GenBank/DDBJ databases">
        <title>Draft genome sequences of Clostridium perfringens strains isolated from Peru.</title>
        <authorList>
            <person name="Hurtado R."/>
            <person name="Lima L."/>
            <person name="Sousa T."/>
            <person name="Jaiswal A.K."/>
            <person name="Tiwari S."/>
            <person name="Maturrano L."/>
            <person name="Brenig B."/>
            <person name="Azevedo V."/>
        </authorList>
    </citation>
    <scope>NUCLEOTIDE SEQUENCE</scope>
    <source>
        <strain evidence="5">CP4</strain>
    </source>
</reference>
<feature type="coiled-coil region" evidence="1">
    <location>
        <begin position="2"/>
        <end position="60"/>
    </location>
</feature>
<reference evidence="9 17" key="7">
    <citation type="submission" date="2018-05" db="EMBL/GenBank/DDBJ databases">
        <title>Vancomycin-resistant Enterococcus faecium strain from Chelyabinsk, Russia.</title>
        <authorList>
            <person name="Gostev V."/>
            <person name="Goncharov A."/>
            <person name="Kolodzhieva V."/>
            <person name="Suvorov A."/>
            <person name="Sidorenko S."/>
            <person name="Zueva L."/>
        </authorList>
    </citation>
    <scope>NUCLEOTIDE SEQUENCE [LARGE SCALE GENOMIC DNA]</scope>
    <source>
        <strain evidence="9 17">20</strain>
    </source>
</reference>
<protein>
    <submittedName>
        <fullName evidence="3">Uncharacterized protein</fullName>
    </submittedName>
</protein>
<dbReference type="OMA" id="MEIMEQF"/>
<dbReference type="STRING" id="1352.AL014_01780"/>
<dbReference type="EMBL" id="PJVH01000011">
    <property type="protein sequence ID" value="RXU89688.1"/>
    <property type="molecule type" value="Genomic_DNA"/>
</dbReference>
<gene>
    <name evidence="8" type="ORF">A5804_002057</name>
    <name evidence="3" type="ORF">AWT83_05450</name>
    <name evidence="7" type="ORF">B1P95_10375</name>
    <name evidence="11" type="ORF">CYQ77_05010</name>
    <name evidence="9" type="ORF">DKP91_11830</name>
    <name evidence="12" type="ORF">DTPHA_601710</name>
    <name evidence="10" type="ORF">EB12_02135</name>
    <name evidence="2" type="ORF">GBM73_13500</name>
    <name evidence="4" type="ORF">KYX88_04795</name>
    <name evidence="5" type="ORF">M3X98_10815</name>
    <name evidence="6" type="ORF">P6Z85_12145</name>
</gene>
<evidence type="ECO:0000313" key="11">
    <source>
        <dbReference type="EMBL" id="RXU89688.1"/>
    </source>
</evidence>
<evidence type="ECO:0000313" key="12">
    <source>
        <dbReference type="EMBL" id="SAM46759.1"/>
    </source>
</evidence>
<dbReference type="EMBL" id="JAMWMK010000018">
    <property type="protein sequence ID" value="MDC4248525.1"/>
    <property type="molecule type" value="Genomic_DNA"/>
</dbReference>
<reference evidence="11 19" key="6">
    <citation type="submission" date="2017-12" db="EMBL/GenBank/DDBJ databases">
        <title>A pool of 800 enterococci isolated from chicken carcass rinse samples from New Zealand.</title>
        <authorList>
            <person name="Zhang J."/>
            <person name="Rogers L."/>
            <person name="Midwinter A."/>
            <person name="French N."/>
        </authorList>
    </citation>
    <scope>NUCLEOTIDE SEQUENCE [LARGE SCALE GENOMIC DNA]</scope>
    <source>
        <strain evidence="11 19">EN697</strain>
    </source>
</reference>
<evidence type="ECO:0000313" key="13">
    <source>
        <dbReference type="Proteomes" id="UP000070452"/>
    </source>
</evidence>
<proteinExistence type="predicted"/>
<dbReference type="Proteomes" id="UP000194737">
    <property type="component" value="Unassembled WGS sequence"/>
</dbReference>
<evidence type="ECO:0000313" key="14">
    <source>
        <dbReference type="Proteomes" id="UP000183509"/>
    </source>
</evidence>
<dbReference type="Proteomes" id="UP000469871">
    <property type="component" value="Unassembled WGS sequence"/>
</dbReference>
<evidence type="ECO:0000313" key="10">
    <source>
        <dbReference type="EMBL" id="RBS29129.1"/>
    </source>
</evidence>
<dbReference type="Proteomes" id="UP000253144">
    <property type="component" value="Unassembled WGS sequence"/>
</dbReference>
<evidence type="ECO:0000313" key="20">
    <source>
        <dbReference type="Proteomes" id="UP000469871"/>
    </source>
</evidence>
<dbReference type="Proteomes" id="UP001141166">
    <property type="component" value="Unassembled WGS sequence"/>
</dbReference>
<dbReference type="Proteomes" id="UP000249070">
    <property type="component" value="Unassembled WGS sequence"/>
</dbReference>
<evidence type="ECO:0000313" key="17">
    <source>
        <dbReference type="Proteomes" id="UP000249070"/>
    </source>
</evidence>
<reference evidence="10 18" key="1">
    <citation type="submission" date="2015-06" db="EMBL/GenBank/DDBJ databases">
        <title>The Genome Sequence of Enterococcus faecium 131EA1.</title>
        <authorList>
            <consortium name="The Broad Institute Genomics Platform"/>
            <consortium name="The Broad Institute Genome Sequencing Center for Infectious Disease"/>
            <person name="Earl A.M."/>
            <person name="Van Tyne D."/>
            <person name="Lebreton F."/>
            <person name="Saavedra J.T."/>
            <person name="Gilmore M.S."/>
            <person name="Manson Mcguire A."/>
            <person name="Clock S."/>
            <person name="Crupain M."/>
            <person name="Rangan U."/>
            <person name="Young S."/>
            <person name="Abouelleil A."/>
            <person name="Cao P."/>
            <person name="Chapman S.B."/>
            <person name="Griggs A."/>
            <person name="Priest M."/>
            <person name="Shea T."/>
            <person name="Wortman J."/>
            <person name="Nusbaum C."/>
            <person name="Birren B."/>
        </authorList>
    </citation>
    <scope>NUCLEOTIDE SEQUENCE [LARGE SCALE GENOMIC DNA]</scope>
    <source>
        <strain evidence="10 18">131EA1</strain>
    </source>
</reference>
<evidence type="ECO:0000313" key="5">
    <source>
        <dbReference type="EMBL" id="MDC4248525.1"/>
    </source>
</evidence>